<dbReference type="GeneID" id="28830301"/>
<dbReference type="EMBL" id="KQ947430">
    <property type="protein sequence ID" value="KUJ09894.1"/>
    <property type="molecule type" value="Genomic_DNA"/>
</dbReference>
<dbReference type="Proteomes" id="UP000070700">
    <property type="component" value="Unassembled WGS sequence"/>
</dbReference>
<gene>
    <name evidence="2" type="ORF">LY89DRAFT_740313</name>
</gene>
<sequence length="143" mass="15824">MRFDSKKDITFSPPPPPPPPPPLTPQTSGTLADMVAITPFTQPSTFAPNLSPLQIRKRRSTVGQRGQSIPRKNIKMNNDGQNSIVVKDFRLTSGTGFLAQFSETLRLSLDSNMKLARDMIGLDALSCNNRRTAVVARYNYAFD</sequence>
<keyword evidence="3" id="KW-1185">Reference proteome</keyword>
<reference evidence="2 3" key="1">
    <citation type="submission" date="2015-10" db="EMBL/GenBank/DDBJ databases">
        <title>Full genome of DAOMC 229536 Phialocephala scopiformis, a fungal endophyte of spruce producing the potent anti-insectan compound rugulosin.</title>
        <authorList>
            <consortium name="DOE Joint Genome Institute"/>
            <person name="Walker A.K."/>
            <person name="Frasz S.L."/>
            <person name="Seifert K.A."/>
            <person name="Miller J.D."/>
            <person name="Mondo S.J."/>
            <person name="Labutti K."/>
            <person name="Lipzen A."/>
            <person name="Dockter R."/>
            <person name="Kennedy M."/>
            <person name="Grigoriev I.V."/>
            <person name="Spatafora J.W."/>
        </authorList>
    </citation>
    <scope>NUCLEOTIDE SEQUENCE [LARGE SCALE GENOMIC DNA]</scope>
    <source>
        <strain evidence="2 3">CBS 120377</strain>
    </source>
</reference>
<dbReference type="RefSeq" id="XP_018064249.1">
    <property type="nucleotide sequence ID" value="XM_018220575.1"/>
</dbReference>
<accession>A0A132BDH8</accession>
<evidence type="ECO:0000313" key="3">
    <source>
        <dbReference type="Proteomes" id="UP000070700"/>
    </source>
</evidence>
<feature type="compositionally biased region" description="Pro residues" evidence="1">
    <location>
        <begin position="12"/>
        <end position="24"/>
    </location>
</feature>
<feature type="region of interest" description="Disordered" evidence="1">
    <location>
        <begin position="1"/>
        <end position="27"/>
    </location>
</feature>
<organism evidence="2 3">
    <name type="scientific">Mollisia scopiformis</name>
    <name type="common">Conifer needle endophyte fungus</name>
    <name type="synonym">Phialocephala scopiformis</name>
    <dbReference type="NCBI Taxonomy" id="149040"/>
    <lineage>
        <taxon>Eukaryota</taxon>
        <taxon>Fungi</taxon>
        <taxon>Dikarya</taxon>
        <taxon>Ascomycota</taxon>
        <taxon>Pezizomycotina</taxon>
        <taxon>Leotiomycetes</taxon>
        <taxon>Helotiales</taxon>
        <taxon>Mollisiaceae</taxon>
        <taxon>Mollisia</taxon>
    </lineage>
</organism>
<evidence type="ECO:0000256" key="1">
    <source>
        <dbReference type="SAM" id="MobiDB-lite"/>
    </source>
</evidence>
<proteinExistence type="predicted"/>
<evidence type="ECO:0000313" key="2">
    <source>
        <dbReference type="EMBL" id="KUJ09894.1"/>
    </source>
</evidence>
<feature type="region of interest" description="Disordered" evidence="1">
    <location>
        <begin position="53"/>
        <end position="77"/>
    </location>
</feature>
<dbReference type="KEGG" id="psco:LY89DRAFT_740313"/>
<dbReference type="InParanoid" id="A0A132BDH8"/>
<dbReference type="AlphaFoldDB" id="A0A132BDH8"/>
<protein>
    <submittedName>
        <fullName evidence="2">Uncharacterized protein</fullName>
    </submittedName>
</protein>
<name>A0A132BDH8_MOLSC</name>